<proteinExistence type="predicted"/>
<sequence length="114" mass="13284">MSEALYEDSGLRLDEDGITIRRYYFPLASPKRIPYSEIQGVKTEQMTWSSGKGRIWGAGDPRYWFPLDVHRARKQTLLVLHLGRRVRPCISPDDPERVIELLRDRLRTGKARSD</sequence>
<dbReference type="Proteomes" id="UP001501417">
    <property type="component" value="Unassembled WGS sequence"/>
</dbReference>
<dbReference type="EMBL" id="BAABGF010000043">
    <property type="protein sequence ID" value="GAA4293070.1"/>
    <property type="molecule type" value="Genomic_DNA"/>
</dbReference>
<protein>
    <recommendedName>
        <fullName evidence="3">YcxB-like protein domain-containing protein</fullName>
    </recommendedName>
</protein>
<gene>
    <name evidence="1" type="ORF">GCM10023161_41030</name>
</gene>
<accession>A0ABP8F2Q8</accession>
<organism evidence="1 2">
    <name type="scientific">Mycobacterium paraffinicum</name>
    <dbReference type="NCBI Taxonomy" id="53378"/>
    <lineage>
        <taxon>Bacteria</taxon>
        <taxon>Bacillati</taxon>
        <taxon>Actinomycetota</taxon>
        <taxon>Actinomycetes</taxon>
        <taxon>Mycobacteriales</taxon>
        <taxon>Mycobacteriaceae</taxon>
        <taxon>Mycobacterium</taxon>
    </lineage>
</organism>
<evidence type="ECO:0000313" key="2">
    <source>
        <dbReference type="Proteomes" id="UP001501417"/>
    </source>
</evidence>
<evidence type="ECO:0000313" key="1">
    <source>
        <dbReference type="EMBL" id="GAA4293070.1"/>
    </source>
</evidence>
<evidence type="ECO:0008006" key="3">
    <source>
        <dbReference type="Google" id="ProtNLM"/>
    </source>
</evidence>
<keyword evidence="2" id="KW-1185">Reference proteome</keyword>
<reference evidence="2" key="1">
    <citation type="journal article" date="2019" name="Int. J. Syst. Evol. Microbiol.">
        <title>The Global Catalogue of Microorganisms (GCM) 10K type strain sequencing project: providing services to taxonomists for standard genome sequencing and annotation.</title>
        <authorList>
            <consortium name="The Broad Institute Genomics Platform"/>
            <consortium name="The Broad Institute Genome Sequencing Center for Infectious Disease"/>
            <person name="Wu L."/>
            <person name="Ma J."/>
        </authorList>
    </citation>
    <scope>NUCLEOTIDE SEQUENCE [LARGE SCALE GENOMIC DNA]</scope>
    <source>
        <strain evidence="2">JCM 17782</strain>
    </source>
</reference>
<dbReference type="RefSeq" id="WP_264044464.1">
    <property type="nucleotide sequence ID" value="NZ_BAABGF010000043.1"/>
</dbReference>
<name>A0ABP8F2Q8_9MYCO</name>
<comment type="caution">
    <text evidence="1">The sequence shown here is derived from an EMBL/GenBank/DDBJ whole genome shotgun (WGS) entry which is preliminary data.</text>
</comment>